<comment type="caution">
    <text evidence="1">The sequence shown here is derived from an EMBL/GenBank/DDBJ whole genome shotgun (WGS) entry which is preliminary data.</text>
</comment>
<gene>
    <name evidence="1" type="ORF">Pyn_19869</name>
</gene>
<keyword evidence="2" id="KW-1185">Reference proteome</keyword>
<organism evidence="1 2">
    <name type="scientific">Prunus yedoensis var. nudiflora</name>
    <dbReference type="NCBI Taxonomy" id="2094558"/>
    <lineage>
        <taxon>Eukaryota</taxon>
        <taxon>Viridiplantae</taxon>
        <taxon>Streptophyta</taxon>
        <taxon>Embryophyta</taxon>
        <taxon>Tracheophyta</taxon>
        <taxon>Spermatophyta</taxon>
        <taxon>Magnoliopsida</taxon>
        <taxon>eudicotyledons</taxon>
        <taxon>Gunneridae</taxon>
        <taxon>Pentapetalae</taxon>
        <taxon>rosids</taxon>
        <taxon>fabids</taxon>
        <taxon>Rosales</taxon>
        <taxon>Rosaceae</taxon>
        <taxon>Amygdaloideae</taxon>
        <taxon>Amygdaleae</taxon>
        <taxon>Prunus</taxon>
    </lineage>
</organism>
<reference evidence="1 2" key="1">
    <citation type="submission" date="2018-02" db="EMBL/GenBank/DDBJ databases">
        <title>Draft genome of wild Prunus yedoensis var. nudiflora.</title>
        <authorList>
            <person name="Baek S."/>
            <person name="Kim J.-H."/>
            <person name="Choi K."/>
            <person name="Kim G.-B."/>
            <person name="Cho A."/>
            <person name="Jang H."/>
            <person name="Shin C.-H."/>
            <person name="Yu H.-J."/>
            <person name="Mun J.-H."/>
        </authorList>
    </citation>
    <scope>NUCLEOTIDE SEQUENCE [LARGE SCALE GENOMIC DNA]</scope>
    <source>
        <strain evidence="2">cv. Jeju island</strain>
        <tissue evidence="1">Leaf</tissue>
    </source>
</reference>
<dbReference type="EMBL" id="PJQY01000004">
    <property type="protein sequence ID" value="PQQ21831.1"/>
    <property type="molecule type" value="Genomic_DNA"/>
</dbReference>
<dbReference type="AlphaFoldDB" id="A0A314ZXX1"/>
<sequence>MQVKEWREATRSAGKRIGAMGQLKNWRDWRVERDLRAVKDKATSSEQLATEEKDVAEGLGGVAEVVLGGGGRVGCRGLWRLDVERLEGSELLWV</sequence>
<evidence type="ECO:0000313" key="2">
    <source>
        <dbReference type="Proteomes" id="UP000250321"/>
    </source>
</evidence>
<name>A0A314ZXX1_PRUYE</name>
<proteinExistence type="predicted"/>
<evidence type="ECO:0000313" key="1">
    <source>
        <dbReference type="EMBL" id="PQQ21831.1"/>
    </source>
</evidence>
<dbReference type="OrthoDB" id="10606002at2759"/>
<accession>A0A314ZXX1</accession>
<dbReference type="Proteomes" id="UP000250321">
    <property type="component" value="Unassembled WGS sequence"/>
</dbReference>
<protein>
    <submittedName>
        <fullName evidence="1">Uncharacterized protein</fullName>
    </submittedName>
</protein>